<feature type="domain" description="ABC transporter" evidence="11">
    <location>
        <begin position="262"/>
        <end position="495"/>
    </location>
</feature>
<dbReference type="SMART" id="SM00382">
    <property type="entry name" value="AAA"/>
    <property type="match status" value="1"/>
</dbReference>
<keyword evidence="4 9" id="KW-0812">Transmembrane</keyword>
<dbReference type="OrthoDB" id="9804819at2"/>
<dbReference type="AlphaFoldDB" id="A0A7I9VBV5"/>
<proteinExistence type="predicted"/>
<keyword evidence="6" id="KW-0067">ATP-binding</keyword>
<comment type="caution">
    <text evidence="12">The sequence shown here is derived from an EMBL/GenBank/DDBJ whole genome shotgun (WGS) entry which is preliminary data.</text>
</comment>
<dbReference type="GO" id="GO:0140359">
    <property type="term" value="F:ABC-type transporter activity"/>
    <property type="evidence" value="ECO:0007669"/>
    <property type="project" value="InterPro"/>
</dbReference>
<evidence type="ECO:0000256" key="5">
    <source>
        <dbReference type="ARBA" id="ARBA00022741"/>
    </source>
</evidence>
<dbReference type="InterPro" id="IPR008984">
    <property type="entry name" value="SMAD_FHA_dom_sf"/>
</dbReference>
<evidence type="ECO:0000256" key="2">
    <source>
        <dbReference type="ARBA" id="ARBA00022448"/>
    </source>
</evidence>
<evidence type="ECO:0000256" key="3">
    <source>
        <dbReference type="ARBA" id="ARBA00022553"/>
    </source>
</evidence>
<evidence type="ECO:0008006" key="14">
    <source>
        <dbReference type="Google" id="ProtNLM"/>
    </source>
</evidence>
<comment type="subcellular location">
    <subcellularLocation>
        <location evidence="1">Membrane</location>
        <topology evidence="1">Multi-pass membrane protein</topology>
    </subcellularLocation>
</comment>
<evidence type="ECO:0000313" key="13">
    <source>
        <dbReference type="Proteomes" id="UP000444960"/>
    </source>
</evidence>
<dbReference type="Pfam" id="PF00005">
    <property type="entry name" value="ABC_tran"/>
    <property type="match status" value="1"/>
</dbReference>
<dbReference type="CDD" id="cd00060">
    <property type="entry name" value="FHA"/>
    <property type="match status" value="1"/>
</dbReference>
<evidence type="ECO:0000256" key="7">
    <source>
        <dbReference type="ARBA" id="ARBA00022989"/>
    </source>
</evidence>
<dbReference type="InterPro" id="IPR003593">
    <property type="entry name" value="AAA+_ATPase"/>
</dbReference>
<name>A0A7I9VBV5_9ACTN</name>
<dbReference type="InterPro" id="IPR013525">
    <property type="entry name" value="ABC2_TM"/>
</dbReference>
<dbReference type="PROSITE" id="PS50006">
    <property type="entry name" value="FHA_DOMAIN"/>
    <property type="match status" value="2"/>
</dbReference>
<evidence type="ECO:0000256" key="6">
    <source>
        <dbReference type="ARBA" id="ARBA00022840"/>
    </source>
</evidence>
<feature type="transmembrane region" description="Helical" evidence="9">
    <location>
        <begin position="556"/>
        <end position="575"/>
    </location>
</feature>
<dbReference type="Gene3D" id="3.40.50.300">
    <property type="entry name" value="P-loop containing nucleotide triphosphate hydrolases"/>
    <property type="match status" value="1"/>
</dbReference>
<evidence type="ECO:0000256" key="4">
    <source>
        <dbReference type="ARBA" id="ARBA00022692"/>
    </source>
</evidence>
<feature type="transmembrane region" description="Helical" evidence="9">
    <location>
        <begin position="805"/>
        <end position="826"/>
    </location>
</feature>
<dbReference type="SUPFAM" id="SSF52540">
    <property type="entry name" value="P-loop containing nucleoside triphosphate hydrolases"/>
    <property type="match status" value="1"/>
</dbReference>
<dbReference type="SMART" id="SM00240">
    <property type="entry name" value="FHA"/>
    <property type="match status" value="2"/>
</dbReference>
<gene>
    <name evidence="12" type="ORF">nbrc107696_33040</name>
</gene>
<keyword evidence="8 9" id="KW-0472">Membrane</keyword>
<feature type="transmembrane region" description="Helical" evidence="9">
    <location>
        <begin position="724"/>
        <end position="746"/>
    </location>
</feature>
<dbReference type="Pfam" id="PF00498">
    <property type="entry name" value="FHA"/>
    <property type="match status" value="2"/>
</dbReference>
<dbReference type="InterPro" id="IPR003439">
    <property type="entry name" value="ABC_transporter-like_ATP-bd"/>
</dbReference>
<evidence type="ECO:0000259" key="10">
    <source>
        <dbReference type="PROSITE" id="PS50006"/>
    </source>
</evidence>
<evidence type="ECO:0000256" key="9">
    <source>
        <dbReference type="SAM" id="Phobius"/>
    </source>
</evidence>
<dbReference type="EMBL" id="BJOV01000005">
    <property type="protein sequence ID" value="GEE02858.1"/>
    <property type="molecule type" value="Genomic_DNA"/>
</dbReference>
<dbReference type="PROSITE" id="PS00211">
    <property type="entry name" value="ABC_TRANSPORTER_1"/>
    <property type="match status" value="1"/>
</dbReference>
<dbReference type="SUPFAM" id="SSF49879">
    <property type="entry name" value="SMAD/FHA domain"/>
    <property type="match status" value="2"/>
</dbReference>
<reference evidence="13" key="1">
    <citation type="submission" date="2019-06" db="EMBL/GenBank/DDBJ databases">
        <title>Gordonia isolated from sludge of a wastewater treatment plant.</title>
        <authorList>
            <person name="Tamura T."/>
            <person name="Aoyama K."/>
            <person name="Kang Y."/>
            <person name="Saito S."/>
            <person name="Akiyama N."/>
            <person name="Yazawa K."/>
            <person name="Gonoi T."/>
            <person name="Mikami Y."/>
        </authorList>
    </citation>
    <scope>NUCLEOTIDE SEQUENCE [LARGE SCALE GENOMIC DNA]</scope>
    <source>
        <strain evidence="13">NBRC 107696</strain>
    </source>
</reference>
<feature type="domain" description="FHA" evidence="10">
    <location>
        <begin position="175"/>
        <end position="224"/>
    </location>
</feature>
<dbReference type="PANTHER" id="PTHR48041:SF139">
    <property type="entry name" value="PROTEIN SCARLET"/>
    <property type="match status" value="1"/>
</dbReference>
<protein>
    <recommendedName>
        <fullName evidence="14">ABC transporter ATP-binding protein</fullName>
    </recommendedName>
</protein>
<dbReference type="GO" id="GO:0005524">
    <property type="term" value="F:ATP binding"/>
    <property type="evidence" value="ECO:0007669"/>
    <property type="project" value="UniProtKB-KW"/>
</dbReference>
<evidence type="ECO:0000313" key="12">
    <source>
        <dbReference type="EMBL" id="GEE02858.1"/>
    </source>
</evidence>
<dbReference type="InterPro" id="IPR000253">
    <property type="entry name" value="FHA_dom"/>
</dbReference>
<organism evidence="12 13">
    <name type="scientific">Gordonia spumicola</name>
    <dbReference type="NCBI Taxonomy" id="589161"/>
    <lineage>
        <taxon>Bacteria</taxon>
        <taxon>Bacillati</taxon>
        <taxon>Actinomycetota</taxon>
        <taxon>Actinomycetes</taxon>
        <taxon>Mycobacteriales</taxon>
        <taxon>Gordoniaceae</taxon>
        <taxon>Gordonia</taxon>
    </lineage>
</organism>
<dbReference type="RefSeq" id="WP_161896490.1">
    <property type="nucleotide sequence ID" value="NZ_BJOV01000005.1"/>
</dbReference>
<evidence type="ECO:0000256" key="1">
    <source>
        <dbReference type="ARBA" id="ARBA00004141"/>
    </source>
</evidence>
<dbReference type="GO" id="GO:0016020">
    <property type="term" value="C:membrane"/>
    <property type="evidence" value="ECO:0007669"/>
    <property type="project" value="UniProtKB-SubCell"/>
</dbReference>
<feature type="domain" description="FHA" evidence="10">
    <location>
        <begin position="29"/>
        <end position="79"/>
    </location>
</feature>
<keyword evidence="7 9" id="KW-1133">Transmembrane helix</keyword>
<dbReference type="PANTHER" id="PTHR48041">
    <property type="entry name" value="ABC TRANSPORTER G FAMILY MEMBER 28"/>
    <property type="match status" value="1"/>
</dbReference>
<keyword evidence="13" id="KW-1185">Reference proteome</keyword>
<feature type="transmembrane region" description="Helical" evidence="9">
    <location>
        <begin position="690"/>
        <end position="712"/>
    </location>
</feature>
<feature type="transmembrane region" description="Helical" evidence="9">
    <location>
        <begin position="598"/>
        <end position="622"/>
    </location>
</feature>
<evidence type="ECO:0000259" key="11">
    <source>
        <dbReference type="PROSITE" id="PS50893"/>
    </source>
</evidence>
<feature type="transmembrane region" description="Helical" evidence="9">
    <location>
        <begin position="642"/>
        <end position="670"/>
    </location>
</feature>
<dbReference type="InterPro" id="IPR017871">
    <property type="entry name" value="ABC_transporter-like_CS"/>
</dbReference>
<evidence type="ECO:0000256" key="8">
    <source>
        <dbReference type="ARBA" id="ARBA00023136"/>
    </source>
</evidence>
<dbReference type="InterPro" id="IPR027417">
    <property type="entry name" value="P-loop_NTPase"/>
</dbReference>
<dbReference type="Proteomes" id="UP000444960">
    <property type="component" value="Unassembled WGS sequence"/>
</dbReference>
<dbReference type="Pfam" id="PF01061">
    <property type="entry name" value="ABC2_membrane"/>
    <property type="match status" value="1"/>
</dbReference>
<keyword evidence="5" id="KW-0547">Nucleotide-binding</keyword>
<dbReference type="Gene3D" id="2.60.200.20">
    <property type="match status" value="2"/>
</dbReference>
<dbReference type="PROSITE" id="PS50893">
    <property type="entry name" value="ABC_TRANSPORTER_2"/>
    <property type="match status" value="1"/>
</dbReference>
<dbReference type="InterPro" id="IPR050352">
    <property type="entry name" value="ABCG_transporters"/>
</dbReference>
<keyword evidence="2" id="KW-0813">Transport</keyword>
<dbReference type="GO" id="GO:0016887">
    <property type="term" value="F:ATP hydrolysis activity"/>
    <property type="evidence" value="ECO:0007669"/>
    <property type="project" value="InterPro"/>
</dbReference>
<sequence>MTVPPRSGVPPLQVRVAQGRPQIVTATPATLGRTPDNAIVVNHPLVSRRHLSIEWTPQTGWQVIDAGSTNGMYVNGVRQNVVSAAGPIAVMIGDGQTGPLLELAPAVAAPPASAPFPGRPGPPPSAPFQAQAPRFGELPDAPHLAALHQNASAIFQVPGELRNSGREQIVLSGVQTIGRTPDNDIVVSDVLASRHHARLSSSPQGLLLEDLGSVNGTFVNGQRVSAHRLSENDVVTIGNSDFVMSGGALVRGRPRAQAAGGLEVSGVGLTIDRKELLTQVSFRAAPGSLTAIIGPSGAGKSTVSKIVAGLSSPTVGLVTFEGRGVHTEYEALRTRIGMVPQDDVLHQRLTLRQALRYAAELRLPSDLSTADRDQVIDGVLSELQLTEHVDTRVDKLSGGQRKRASVAMELLTGPSLLILDEPTSGLDPALDQQVMRTLRRLADAGRVVIVVTHSLTHLTLCDQVLLLAPGGKTAFCGSPHKVSDELGTTDWADIFAFVADRPDEAWNRYRHRHPDSGAPPAAPALGPIPAIPRKSMVRQMSTVARRQFRLILADRGYLVVLLAMPVILGVLTMVLPGEKGFAVSTDPPGAQPSDPSEALQILTVLVIGAAFMGVALTVRDLVGERAIFERERAVGLRPGAYLWAKVVVFCLVATVQVAVMLGLAFALRAFPTPDGVTEPGTDYPLVPPAVSLFLAVAATAWVSVFVGLTISALVRSSEQTMPPLVIVIMVQLVLSGGLIAIGSAFVKPITWLLPTYWGYASAAQAVNLPYVAPQAYVEQVRPIDSNDPSSPIMYTFWDPTPAHTAMTYGALAVLASILAAVVYSRLRLPKR</sequence>
<accession>A0A7I9VBV5</accession>
<keyword evidence="3" id="KW-0597">Phosphoprotein</keyword>